<evidence type="ECO:0000256" key="2">
    <source>
        <dbReference type="ARBA" id="ARBA00022801"/>
    </source>
</evidence>
<dbReference type="SUPFAM" id="SSF53474">
    <property type="entry name" value="alpha/beta-Hydrolases"/>
    <property type="match status" value="1"/>
</dbReference>
<protein>
    <recommendedName>
        <fullName evidence="3">Alpha/beta hydrolase fold-3 domain-containing protein</fullName>
    </recommendedName>
</protein>
<dbReference type="InterPro" id="IPR050300">
    <property type="entry name" value="GDXG_lipolytic_enzyme"/>
</dbReference>
<dbReference type="OrthoDB" id="408631at2759"/>
<name>A0A5N5QCN0_9AGAM</name>
<keyword evidence="2" id="KW-0378">Hydrolase</keyword>
<sequence length="356" mass="38983">MSDDLSTSTTIPQSVLDRLAPDYRAFVETQPATSRIPLYTIDLNSAFRQSLKLVPPLDLGQADYIPVGSTRTIQLGQFSVLVLTPEGERPSGGWPAFLFIHGGGWVLGTVETGKQFYSRACVEAKCVVVSVDYRLAPEHPFPAAVEDCWEALRWLCGVGKDELEIDVSRIAVGGVSAGGNIAAVIAQRASLASPRVPLVLQILTVPATNLTFTALDKSNWTPSMVEHQDVFALRALEMFWCRDYYVPKVEDRVNPDASPLLQEDKRAYEGLPPALVLVMELDVLKSEAEMYAEKMKLHGVPVTLKEYKGSELEIVNASPNRHAGVTHLSVAADRVCEIACTIRSDQIEALKTAFAK</sequence>
<evidence type="ECO:0000259" key="3">
    <source>
        <dbReference type="Pfam" id="PF07859"/>
    </source>
</evidence>
<dbReference type="PROSITE" id="PS01173">
    <property type="entry name" value="LIPASE_GDXG_HIS"/>
    <property type="match status" value="1"/>
</dbReference>
<evidence type="ECO:0000256" key="1">
    <source>
        <dbReference type="ARBA" id="ARBA00010515"/>
    </source>
</evidence>
<dbReference type="PANTHER" id="PTHR48081">
    <property type="entry name" value="AB HYDROLASE SUPERFAMILY PROTEIN C4A8.06C"/>
    <property type="match status" value="1"/>
</dbReference>
<dbReference type="Proteomes" id="UP000383932">
    <property type="component" value="Unassembled WGS sequence"/>
</dbReference>
<reference evidence="4 5" key="1">
    <citation type="journal article" date="2019" name="Fungal Biol. Biotechnol.">
        <title>Draft genome sequence of fastidious pathogen Ceratobasidium theobromae, which causes vascular-streak dieback in Theobroma cacao.</title>
        <authorList>
            <person name="Ali S.S."/>
            <person name="Asman A."/>
            <person name="Shao J."/>
            <person name="Firmansyah A.P."/>
            <person name="Susilo A.W."/>
            <person name="Rosmana A."/>
            <person name="McMahon P."/>
            <person name="Junaid M."/>
            <person name="Guest D."/>
            <person name="Kheng T.Y."/>
            <person name="Meinhardt L.W."/>
            <person name="Bailey B.A."/>
        </authorList>
    </citation>
    <scope>NUCLEOTIDE SEQUENCE [LARGE SCALE GENOMIC DNA]</scope>
    <source>
        <strain evidence="4 5">CT2</strain>
    </source>
</reference>
<evidence type="ECO:0000313" key="5">
    <source>
        <dbReference type="Proteomes" id="UP000383932"/>
    </source>
</evidence>
<dbReference type="InterPro" id="IPR013094">
    <property type="entry name" value="AB_hydrolase_3"/>
</dbReference>
<organism evidence="4 5">
    <name type="scientific">Ceratobasidium theobromae</name>
    <dbReference type="NCBI Taxonomy" id="1582974"/>
    <lineage>
        <taxon>Eukaryota</taxon>
        <taxon>Fungi</taxon>
        <taxon>Dikarya</taxon>
        <taxon>Basidiomycota</taxon>
        <taxon>Agaricomycotina</taxon>
        <taxon>Agaricomycetes</taxon>
        <taxon>Cantharellales</taxon>
        <taxon>Ceratobasidiaceae</taxon>
        <taxon>Ceratobasidium</taxon>
    </lineage>
</organism>
<dbReference type="AlphaFoldDB" id="A0A5N5QCN0"/>
<dbReference type="InterPro" id="IPR002168">
    <property type="entry name" value="Lipase_GDXG_HIS_AS"/>
</dbReference>
<dbReference type="InterPro" id="IPR029058">
    <property type="entry name" value="AB_hydrolase_fold"/>
</dbReference>
<comment type="similarity">
    <text evidence="1">Belongs to the 'GDXG' lipolytic enzyme family.</text>
</comment>
<feature type="domain" description="Alpha/beta hydrolase fold-3" evidence="3">
    <location>
        <begin position="98"/>
        <end position="310"/>
    </location>
</feature>
<comment type="caution">
    <text evidence="4">The sequence shown here is derived from an EMBL/GenBank/DDBJ whole genome shotgun (WGS) entry which is preliminary data.</text>
</comment>
<dbReference type="Pfam" id="PF07859">
    <property type="entry name" value="Abhydrolase_3"/>
    <property type="match status" value="1"/>
</dbReference>
<evidence type="ECO:0000313" key="4">
    <source>
        <dbReference type="EMBL" id="KAB5589211.1"/>
    </source>
</evidence>
<dbReference type="Gene3D" id="3.40.50.1820">
    <property type="entry name" value="alpha/beta hydrolase"/>
    <property type="match status" value="1"/>
</dbReference>
<dbReference type="GO" id="GO:0016787">
    <property type="term" value="F:hydrolase activity"/>
    <property type="evidence" value="ECO:0007669"/>
    <property type="project" value="UniProtKB-KW"/>
</dbReference>
<gene>
    <name evidence="4" type="ORF">CTheo_7339</name>
</gene>
<keyword evidence="5" id="KW-1185">Reference proteome</keyword>
<accession>A0A5N5QCN0</accession>
<dbReference type="EMBL" id="SSOP01000301">
    <property type="protein sequence ID" value="KAB5589211.1"/>
    <property type="molecule type" value="Genomic_DNA"/>
</dbReference>
<dbReference type="PANTHER" id="PTHR48081:SF8">
    <property type="entry name" value="ALPHA_BETA HYDROLASE FOLD-3 DOMAIN-CONTAINING PROTEIN-RELATED"/>
    <property type="match status" value="1"/>
</dbReference>
<proteinExistence type="inferred from homology"/>